<dbReference type="HAMAP" id="MF_00182">
    <property type="entry name" value="Formyl_trans"/>
    <property type="match status" value="1"/>
</dbReference>
<keyword evidence="5" id="KW-1185">Reference proteome</keyword>
<organism evidence="4 5">
    <name type="scientific">Fannyhessea vaginae PB189-T1-4</name>
    <dbReference type="NCBI Taxonomy" id="866774"/>
    <lineage>
        <taxon>Bacteria</taxon>
        <taxon>Bacillati</taxon>
        <taxon>Actinomycetota</taxon>
        <taxon>Coriobacteriia</taxon>
        <taxon>Coriobacteriales</taxon>
        <taxon>Atopobiaceae</taxon>
        <taxon>Fannyhessea</taxon>
    </lineage>
</organism>
<comment type="similarity">
    <text evidence="2">Belongs to the Fmt family.</text>
</comment>
<evidence type="ECO:0000256" key="2">
    <source>
        <dbReference type="HAMAP-Rule" id="MF_00182"/>
    </source>
</evidence>
<dbReference type="PANTHER" id="PTHR11138">
    <property type="entry name" value="METHIONYL-TRNA FORMYLTRANSFERASE"/>
    <property type="match status" value="1"/>
</dbReference>
<accession>A0ABP2IXC6</accession>
<gene>
    <name evidence="2 4" type="primary">fmt</name>
    <name evidence="4" type="ORF">HMPREF9248_0193</name>
</gene>
<feature type="binding site" evidence="2">
    <location>
        <begin position="107"/>
        <end position="110"/>
    </location>
    <ligand>
        <name>(6S)-5,6,7,8-tetrahydrofolate</name>
        <dbReference type="ChEBI" id="CHEBI:57453"/>
    </ligand>
</feature>
<dbReference type="Gene3D" id="3.40.50.12230">
    <property type="match status" value="1"/>
</dbReference>
<dbReference type="NCBIfam" id="TIGR00460">
    <property type="entry name" value="fmt"/>
    <property type="match status" value="1"/>
</dbReference>
<feature type="domain" description="Formyl transferase N-terminal" evidence="3">
    <location>
        <begin position="1"/>
        <end position="176"/>
    </location>
</feature>
<dbReference type="InterPro" id="IPR041711">
    <property type="entry name" value="Met-tRNA-FMT_N"/>
</dbReference>
<dbReference type="InterPro" id="IPR036477">
    <property type="entry name" value="Formyl_transf_N_sf"/>
</dbReference>
<sequence length="310" mass="33945">MRIVYMGTPEFAVYPLEQLLTSHTVTCVITRPDAVRGRGRTLCPSPVKACALEHDIPCIETNRITDDVLNHIKDFAPDCIVVAAYGCILPDELLRCAPFGTLNIHASLLPRWRGAAPIQRAILAGDTHTGVSIMEVAHKLDSGRVCRQASCAIGAQSLDELTRELSQLGARELLRALTDIEHNTVVWHVQDEAQVCYAHKVTKPEMLLSPDDDCHTAARKVQASSNAEPCRVEIAGKAVRICKAQVADVVCDEGELRATKRNVYLGCKTLDGEMGSLELLRVKPTGKQEMDASAWLRGLQITSCTWNAIV</sequence>
<dbReference type="InterPro" id="IPR002376">
    <property type="entry name" value="Formyl_transf_N"/>
</dbReference>
<dbReference type="Pfam" id="PF00551">
    <property type="entry name" value="Formyl_trans_N"/>
    <property type="match status" value="1"/>
</dbReference>
<comment type="catalytic activity">
    <reaction evidence="2">
        <text>L-methionyl-tRNA(fMet) + (6R)-10-formyltetrahydrofolate = N-formyl-L-methionyl-tRNA(fMet) + (6S)-5,6,7,8-tetrahydrofolate + H(+)</text>
        <dbReference type="Rhea" id="RHEA:24380"/>
        <dbReference type="Rhea" id="RHEA-COMP:9952"/>
        <dbReference type="Rhea" id="RHEA-COMP:9953"/>
        <dbReference type="ChEBI" id="CHEBI:15378"/>
        <dbReference type="ChEBI" id="CHEBI:57453"/>
        <dbReference type="ChEBI" id="CHEBI:78530"/>
        <dbReference type="ChEBI" id="CHEBI:78844"/>
        <dbReference type="ChEBI" id="CHEBI:195366"/>
        <dbReference type="EC" id="2.1.2.9"/>
    </reaction>
</comment>
<comment type="caution">
    <text evidence="4">The sequence shown here is derived from an EMBL/GenBank/DDBJ whole genome shotgun (WGS) entry which is preliminary data.</text>
</comment>
<dbReference type="GO" id="GO:0004479">
    <property type="term" value="F:methionyl-tRNA formyltransferase activity"/>
    <property type="evidence" value="ECO:0007669"/>
    <property type="project" value="UniProtKB-EC"/>
</dbReference>
<dbReference type="CDD" id="cd08646">
    <property type="entry name" value="FMT_core_Met-tRNA-FMT_N"/>
    <property type="match status" value="1"/>
</dbReference>
<dbReference type="PANTHER" id="PTHR11138:SF5">
    <property type="entry name" value="METHIONYL-TRNA FORMYLTRANSFERASE, MITOCHONDRIAL"/>
    <property type="match status" value="1"/>
</dbReference>
<dbReference type="SUPFAM" id="SSF53328">
    <property type="entry name" value="Formyltransferase"/>
    <property type="match status" value="1"/>
</dbReference>
<name>A0ABP2IXC6_9ACTN</name>
<dbReference type="SUPFAM" id="SSF50486">
    <property type="entry name" value="FMT C-terminal domain-like"/>
    <property type="match status" value="1"/>
</dbReference>
<dbReference type="EMBL" id="AEDQ01000030">
    <property type="protein sequence ID" value="EFL43732.1"/>
    <property type="molecule type" value="Genomic_DNA"/>
</dbReference>
<evidence type="ECO:0000313" key="5">
    <source>
        <dbReference type="Proteomes" id="UP000004431"/>
    </source>
</evidence>
<dbReference type="InterPro" id="IPR005794">
    <property type="entry name" value="Fmt"/>
</dbReference>
<dbReference type="Proteomes" id="UP000004431">
    <property type="component" value="Unassembled WGS sequence"/>
</dbReference>
<dbReference type="RefSeq" id="WP_006304595.1">
    <property type="nucleotide sequence ID" value="NZ_AEDQ01000030.1"/>
</dbReference>
<keyword evidence="2" id="KW-0648">Protein biosynthesis</keyword>
<dbReference type="InterPro" id="IPR011034">
    <property type="entry name" value="Formyl_transferase-like_C_sf"/>
</dbReference>
<comment type="function">
    <text evidence="2">Attaches a formyl group to the free amino group of methionyl-tRNA(fMet). The formyl group appears to play a dual role in the initiator identity of N-formylmethionyl-tRNA by promoting its recognition by IF2 and preventing the misappropriation of this tRNA by the elongation apparatus.</text>
</comment>
<evidence type="ECO:0000313" key="4">
    <source>
        <dbReference type="EMBL" id="EFL43732.1"/>
    </source>
</evidence>
<dbReference type="EC" id="2.1.2.9" evidence="1 2"/>
<protein>
    <recommendedName>
        <fullName evidence="1 2">Methionyl-tRNA formyltransferase</fullName>
        <ecNumber evidence="1 2">2.1.2.9</ecNumber>
    </recommendedName>
</protein>
<evidence type="ECO:0000259" key="3">
    <source>
        <dbReference type="Pfam" id="PF00551"/>
    </source>
</evidence>
<keyword evidence="2 4" id="KW-0808">Transferase</keyword>
<reference evidence="4 5" key="1">
    <citation type="submission" date="2010-08" db="EMBL/GenBank/DDBJ databases">
        <authorList>
            <person name="Durkin A.S."/>
            <person name="Madupu R."/>
            <person name="Torralba M."/>
            <person name="Gillis M."/>
            <person name="Methe B."/>
            <person name="Sutton G."/>
            <person name="Nelson K.E."/>
        </authorList>
    </citation>
    <scope>NUCLEOTIDE SEQUENCE [LARGE SCALE GENOMIC DNA]</scope>
    <source>
        <strain evidence="4 5">PB189-T1-4</strain>
    </source>
</reference>
<evidence type="ECO:0000256" key="1">
    <source>
        <dbReference type="ARBA" id="ARBA00012261"/>
    </source>
</evidence>
<proteinExistence type="inferred from homology"/>